<dbReference type="Proteomes" id="UP001320119">
    <property type="component" value="Chromosome"/>
</dbReference>
<sequence length="135" mass="14799">MSENISATRLNTLIDEPDQEFDVRAALFFQGKEYALLPSNLPFQIGRDETVCQLVVDSELASRNHCAIVMKDGQLGLLDTSTNGSVVKFGRADSIVVHRKFLPLAGQGCFKLGEKIDLNDPNLIMFKVTKVGVAS</sequence>
<accession>A0AAN2BKZ7</accession>
<evidence type="ECO:0000313" key="3">
    <source>
        <dbReference type="Proteomes" id="UP001320119"/>
    </source>
</evidence>
<dbReference type="PROSITE" id="PS50006">
    <property type="entry name" value="FHA_DOMAIN"/>
    <property type="match status" value="1"/>
</dbReference>
<dbReference type="KEGG" id="marq:MARGE09_P2755"/>
<evidence type="ECO:0000313" key="2">
    <source>
        <dbReference type="EMBL" id="BCD98554.1"/>
    </source>
</evidence>
<organism evidence="2 3">
    <name type="scientific">Marinagarivorans cellulosilyticus</name>
    <dbReference type="NCBI Taxonomy" id="2721545"/>
    <lineage>
        <taxon>Bacteria</taxon>
        <taxon>Pseudomonadati</taxon>
        <taxon>Pseudomonadota</taxon>
        <taxon>Gammaproteobacteria</taxon>
        <taxon>Cellvibrionales</taxon>
        <taxon>Cellvibrionaceae</taxon>
        <taxon>Marinagarivorans</taxon>
    </lineage>
</organism>
<protein>
    <recommendedName>
        <fullName evidence="1">FHA domain-containing protein</fullName>
    </recommendedName>
</protein>
<reference evidence="2 3" key="1">
    <citation type="journal article" date="2022" name="IScience">
        <title>An ultrasensitive nanofiber-based assay for enzymatic hydrolysis and deep-sea microbial degradation of cellulose.</title>
        <authorList>
            <person name="Tsudome M."/>
            <person name="Tachioka M."/>
            <person name="Miyazaki M."/>
            <person name="Uchimura K."/>
            <person name="Tsuda M."/>
            <person name="Takaki Y."/>
            <person name="Deguchi S."/>
        </authorList>
    </citation>
    <scope>NUCLEOTIDE SEQUENCE [LARGE SCALE GENOMIC DNA]</scope>
    <source>
        <strain evidence="2 3">GE09</strain>
    </source>
</reference>
<evidence type="ECO:0000259" key="1">
    <source>
        <dbReference type="PROSITE" id="PS50006"/>
    </source>
</evidence>
<name>A0AAN2BKZ7_9GAMM</name>
<dbReference type="InterPro" id="IPR000253">
    <property type="entry name" value="FHA_dom"/>
</dbReference>
<dbReference type="InterPro" id="IPR008984">
    <property type="entry name" value="SMAD_FHA_dom_sf"/>
</dbReference>
<dbReference type="Gene3D" id="2.60.200.20">
    <property type="match status" value="1"/>
</dbReference>
<dbReference type="AlphaFoldDB" id="A0AAN2BKZ7"/>
<dbReference type="CDD" id="cd00060">
    <property type="entry name" value="FHA"/>
    <property type="match status" value="1"/>
</dbReference>
<dbReference type="Pfam" id="PF00498">
    <property type="entry name" value="FHA"/>
    <property type="match status" value="1"/>
</dbReference>
<dbReference type="EMBL" id="AP023086">
    <property type="protein sequence ID" value="BCD98554.1"/>
    <property type="molecule type" value="Genomic_DNA"/>
</dbReference>
<gene>
    <name evidence="2" type="ORF">MARGE09_P2755</name>
</gene>
<dbReference type="SMART" id="SM00240">
    <property type="entry name" value="FHA"/>
    <property type="match status" value="1"/>
</dbReference>
<keyword evidence="3" id="KW-1185">Reference proteome</keyword>
<feature type="domain" description="FHA" evidence="1">
    <location>
        <begin position="43"/>
        <end position="92"/>
    </location>
</feature>
<dbReference type="SUPFAM" id="SSF49879">
    <property type="entry name" value="SMAD/FHA domain"/>
    <property type="match status" value="1"/>
</dbReference>
<proteinExistence type="predicted"/>
<dbReference type="RefSeq" id="WP_236982986.1">
    <property type="nucleotide sequence ID" value="NZ_AP023086.1"/>
</dbReference>